<dbReference type="Gene3D" id="3.90.70.10">
    <property type="entry name" value="Cysteine proteinases"/>
    <property type="match status" value="1"/>
</dbReference>
<protein>
    <recommendedName>
        <fullName evidence="1">Peptidase C1A papain C-terminal domain-containing protein</fullName>
    </recommendedName>
</protein>
<name>K3WN47_GLOUD</name>
<dbReference type="EMBL" id="GL376604">
    <property type="status" value="NOT_ANNOTATED_CDS"/>
    <property type="molecule type" value="Genomic_DNA"/>
</dbReference>
<dbReference type="AlphaFoldDB" id="K3WN47"/>
<evidence type="ECO:0000313" key="3">
    <source>
        <dbReference type="Proteomes" id="UP000019132"/>
    </source>
</evidence>
<dbReference type="SUPFAM" id="SSF54001">
    <property type="entry name" value="Cysteine proteinases"/>
    <property type="match status" value="1"/>
</dbReference>
<dbReference type="Proteomes" id="UP000019132">
    <property type="component" value="Unassembled WGS sequence"/>
</dbReference>
<dbReference type="GO" id="GO:0008234">
    <property type="term" value="F:cysteine-type peptidase activity"/>
    <property type="evidence" value="ECO:0007669"/>
    <property type="project" value="InterPro"/>
</dbReference>
<dbReference type="GO" id="GO:0006508">
    <property type="term" value="P:proteolysis"/>
    <property type="evidence" value="ECO:0007669"/>
    <property type="project" value="InterPro"/>
</dbReference>
<reference evidence="2" key="3">
    <citation type="submission" date="2015-02" db="UniProtKB">
        <authorList>
            <consortium name="EnsemblProtists"/>
        </authorList>
    </citation>
    <scope>IDENTIFICATION</scope>
    <source>
        <strain evidence="2">DAOM BR144</strain>
    </source>
</reference>
<dbReference type="STRING" id="431595.K3WN47"/>
<dbReference type="Pfam" id="PF00112">
    <property type="entry name" value="Peptidase_C1"/>
    <property type="match status" value="1"/>
</dbReference>
<reference evidence="3" key="1">
    <citation type="journal article" date="2010" name="Genome Biol.">
        <title>Genome sequence of the necrotrophic plant pathogen Pythium ultimum reveals original pathogenicity mechanisms and effector repertoire.</title>
        <authorList>
            <person name="Levesque C.A."/>
            <person name="Brouwer H."/>
            <person name="Cano L."/>
            <person name="Hamilton J.P."/>
            <person name="Holt C."/>
            <person name="Huitema E."/>
            <person name="Raffaele S."/>
            <person name="Robideau G.P."/>
            <person name="Thines M."/>
            <person name="Win J."/>
            <person name="Zerillo M.M."/>
            <person name="Beakes G.W."/>
            <person name="Boore J.L."/>
            <person name="Busam D."/>
            <person name="Dumas B."/>
            <person name="Ferriera S."/>
            <person name="Fuerstenberg S.I."/>
            <person name="Gachon C.M."/>
            <person name="Gaulin E."/>
            <person name="Govers F."/>
            <person name="Grenville-Briggs L."/>
            <person name="Horner N."/>
            <person name="Hostetler J."/>
            <person name="Jiang R.H."/>
            <person name="Johnson J."/>
            <person name="Krajaejun T."/>
            <person name="Lin H."/>
            <person name="Meijer H.J."/>
            <person name="Moore B."/>
            <person name="Morris P."/>
            <person name="Phuntmart V."/>
            <person name="Puiu D."/>
            <person name="Shetty J."/>
            <person name="Stajich J.E."/>
            <person name="Tripathy S."/>
            <person name="Wawra S."/>
            <person name="van West P."/>
            <person name="Whitty B.R."/>
            <person name="Coutinho P.M."/>
            <person name="Henrissat B."/>
            <person name="Martin F."/>
            <person name="Thomas P.D."/>
            <person name="Tyler B.M."/>
            <person name="De Vries R.P."/>
            <person name="Kamoun S."/>
            <person name="Yandell M."/>
            <person name="Tisserat N."/>
            <person name="Buell C.R."/>
        </authorList>
    </citation>
    <scope>NUCLEOTIDE SEQUENCE</scope>
    <source>
        <strain evidence="3">DAOM:BR144</strain>
    </source>
</reference>
<reference evidence="3" key="2">
    <citation type="submission" date="2010-04" db="EMBL/GenBank/DDBJ databases">
        <authorList>
            <person name="Buell R."/>
            <person name="Hamilton J."/>
            <person name="Hostetler J."/>
        </authorList>
    </citation>
    <scope>NUCLEOTIDE SEQUENCE [LARGE SCALE GENOMIC DNA]</scope>
    <source>
        <strain evidence="3">DAOM:BR144</strain>
    </source>
</reference>
<sequence length="79" mass="8357">SSLSESSNPTQGRTPANEVQAAAWIVDTDWQTKGCVTRIKDQGQCGVCVALATMASLESGYCVAKGVLYELSEQDVISC</sequence>
<dbReference type="VEuPathDB" id="FungiDB:PYU1_G006377"/>
<dbReference type="InterPro" id="IPR000668">
    <property type="entry name" value="Peptidase_C1A_C"/>
</dbReference>
<feature type="domain" description="Peptidase C1A papain C-terminal" evidence="1">
    <location>
        <begin position="28"/>
        <end position="79"/>
    </location>
</feature>
<dbReference type="HOGENOM" id="CLU_2613382_0_0_1"/>
<dbReference type="eggNOG" id="KOG1542">
    <property type="taxonomic scope" value="Eukaryota"/>
</dbReference>
<dbReference type="InParanoid" id="K3WN47"/>
<evidence type="ECO:0000313" key="2">
    <source>
        <dbReference type="EnsemblProtists" id="PYU1_T006389"/>
    </source>
</evidence>
<evidence type="ECO:0000259" key="1">
    <source>
        <dbReference type="Pfam" id="PF00112"/>
    </source>
</evidence>
<organism evidence="2 3">
    <name type="scientific">Globisporangium ultimum (strain ATCC 200006 / CBS 805.95 / DAOM BR144)</name>
    <name type="common">Pythium ultimum</name>
    <dbReference type="NCBI Taxonomy" id="431595"/>
    <lineage>
        <taxon>Eukaryota</taxon>
        <taxon>Sar</taxon>
        <taxon>Stramenopiles</taxon>
        <taxon>Oomycota</taxon>
        <taxon>Peronosporomycetes</taxon>
        <taxon>Pythiales</taxon>
        <taxon>Pythiaceae</taxon>
        <taxon>Globisporangium</taxon>
    </lineage>
</organism>
<accession>K3WN47</accession>
<dbReference type="InterPro" id="IPR038765">
    <property type="entry name" value="Papain-like_cys_pep_sf"/>
</dbReference>
<proteinExistence type="predicted"/>
<dbReference type="EnsemblProtists" id="PYU1_T006389">
    <property type="protein sequence ID" value="PYU1_T006389"/>
    <property type="gene ID" value="PYU1_G006377"/>
</dbReference>
<keyword evidence="3" id="KW-1185">Reference proteome</keyword>